<dbReference type="Proteomes" id="UP001213000">
    <property type="component" value="Unassembled WGS sequence"/>
</dbReference>
<feature type="region of interest" description="Disordered" evidence="1">
    <location>
        <begin position="1"/>
        <end position="187"/>
    </location>
</feature>
<protein>
    <submittedName>
        <fullName evidence="2">Uncharacterized protein</fullName>
    </submittedName>
</protein>
<feature type="region of interest" description="Disordered" evidence="1">
    <location>
        <begin position="229"/>
        <end position="248"/>
    </location>
</feature>
<feature type="region of interest" description="Disordered" evidence="1">
    <location>
        <begin position="268"/>
        <end position="326"/>
    </location>
</feature>
<proteinExistence type="predicted"/>
<accession>A0AAD5YNM2</accession>
<feature type="compositionally biased region" description="Low complexity" evidence="1">
    <location>
        <begin position="109"/>
        <end position="122"/>
    </location>
</feature>
<feature type="compositionally biased region" description="Basic residues" evidence="1">
    <location>
        <begin position="55"/>
        <end position="71"/>
    </location>
</feature>
<feature type="compositionally biased region" description="Low complexity" evidence="1">
    <location>
        <begin position="285"/>
        <end position="304"/>
    </location>
</feature>
<sequence>MQQQTQQAPNVKQPTNAPTPSNAAPSPAGVSTPAPTNAPTPNAAAASPSGAPKSPKNKAPTKKQTGAKRKSSTAPTPQSHNVPSASASTPSSHPPNAPPSAPSVPPVPQAQQAQVPEPMQQQGSSGSNKRAREEEGASGNNVAPSPLGGLASSAVMDQPSPPKRAKMEWEGPPSEEMQQRKAMVDGVKTEEDATDFLAQMSELLKMSGNDSQQDSDLTELTNMLLKGVNQTPGAGVPEGSGGGIDAFLAPLDQPLLAGGMKDDFEQYFDFSLGGEDDDSKTPELSASSTTNTSPGSNSGNESTTESGAPAVPTSSNNEVKTEEPSDVTYLGMWKELDGGESASYQSNDWKWDSNMTSLDLPWAIFNTNTS</sequence>
<organism evidence="2 3">
    <name type="scientific">Leucocoprinus birnbaumii</name>
    <dbReference type="NCBI Taxonomy" id="56174"/>
    <lineage>
        <taxon>Eukaryota</taxon>
        <taxon>Fungi</taxon>
        <taxon>Dikarya</taxon>
        <taxon>Basidiomycota</taxon>
        <taxon>Agaricomycotina</taxon>
        <taxon>Agaricomycetes</taxon>
        <taxon>Agaricomycetidae</taxon>
        <taxon>Agaricales</taxon>
        <taxon>Agaricineae</taxon>
        <taxon>Agaricaceae</taxon>
        <taxon>Leucocoprinus</taxon>
    </lineage>
</organism>
<reference evidence="2" key="1">
    <citation type="submission" date="2022-07" db="EMBL/GenBank/DDBJ databases">
        <title>Genome Sequence of Leucocoprinus birnbaumii.</title>
        <authorList>
            <person name="Buettner E."/>
        </authorList>
    </citation>
    <scope>NUCLEOTIDE SEQUENCE</scope>
    <source>
        <strain evidence="2">VT141</strain>
    </source>
</reference>
<feature type="compositionally biased region" description="Polar residues" evidence="1">
    <location>
        <begin position="72"/>
        <end position="81"/>
    </location>
</feature>
<evidence type="ECO:0000313" key="3">
    <source>
        <dbReference type="Proteomes" id="UP001213000"/>
    </source>
</evidence>
<feature type="compositionally biased region" description="Low complexity" evidence="1">
    <location>
        <begin position="82"/>
        <end position="91"/>
    </location>
</feature>
<feature type="compositionally biased region" description="Pro residues" evidence="1">
    <location>
        <begin position="92"/>
        <end position="108"/>
    </location>
</feature>
<keyword evidence="3" id="KW-1185">Reference proteome</keyword>
<gene>
    <name evidence="2" type="ORF">NP233_g7817</name>
</gene>
<feature type="compositionally biased region" description="Polar residues" evidence="1">
    <location>
        <begin position="1"/>
        <end position="13"/>
    </location>
</feature>
<feature type="compositionally biased region" description="Low complexity" evidence="1">
    <location>
        <begin position="14"/>
        <end position="54"/>
    </location>
</feature>
<feature type="compositionally biased region" description="Basic and acidic residues" evidence="1">
    <location>
        <begin position="177"/>
        <end position="187"/>
    </location>
</feature>
<dbReference type="EMBL" id="JANIEX010000596">
    <property type="protein sequence ID" value="KAJ3565146.1"/>
    <property type="molecule type" value="Genomic_DNA"/>
</dbReference>
<comment type="caution">
    <text evidence="2">The sequence shown here is derived from an EMBL/GenBank/DDBJ whole genome shotgun (WGS) entry which is preliminary data.</text>
</comment>
<name>A0AAD5YNM2_9AGAR</name>
<evidence type="ECO:0000313" key="2">
    <source>
        <dbReference type="EMBL" id="KAJ3565146.1"/>
    </source>
</evidence>
<dbReference type="AlphaFoldDB" id="A0AAD5YNM2"/>
<evidence type="ECO:0000256" key="1">
    <source>
        <dbReference type="SAM" id="MobiDB-lite"/>
    </source>
</evidence>